<organism evidence="3 4">
    <name type="scientific">Novosphingobium flavum</name>
    <dbReference type="NCBI Taxonomy" id="1778672"/>
    <lineage>
        <taxon>Bacteria</taxon>
        <taxon>Pseudomonadati</taxon>
        <taxon>Pseudomonadota</taxon>
        <taxon>Alphaproteobacteria</taxon>
        <taxon>Sphingomonadales</taxon>
        <taxon>Sphingomonadaceae</taxon>
        <taxon>Novosphingobium</taxon>
    </lineage>
</organism>
<proteinExistence type="predicted"/>
<reference evidence="3 4" key="1">
    <citation type="submission" date="2020-08" db="EMBL/GenBank/DDBJ databases">
        <title>The genome sequence of type strain Novosphingobium flavum NBRC 111647.</title>
        <authorList>
            <person name="Liu Y."/>
        </authorList>
    </citation>
    <scope>NUCLEOTIDE SEQUENCE [LARGE SCALE GENOMIC DNA]</scope>
    <source>
        <strain evidence="3 4">NBRC 111647</strain>
    </source>
</reference>
<dbReference type="Proteomes" id="UP000566813">
    <property type="component" value="Unassembled WGS sequence"/>
</dbReference>
<gene>
    <name evidence="3" type="ORF">H7F51_04325</name>
</gene>
<evidence type="ECO:0000313" key="3">
    <source>
        <dbReference type="EMBL" id="MBC2664742.1"/>
    </source>
</evidence>
<feature type="compositionally biased region" description="Basic and acidic residues" evidence="1">
    <location>
        <begin position="29"/>
        <end position="58"/>
    </location>
</feature>
<comment type="caution">
    <text evidence="3">The sequence shown here is derived from an EMBL/GenBank/DDBJ whole genome shotgun (WGS) entry which is preliminary data.</text>
</comment>
<protein>
    <recommendedName>
        <fullName evidence="5">DUF2946 domain-containing protein</fullName>
    </recommendedName>
</protein>
<sequence length="113" mass="11813">MLRRVLMALLVLCLALPAAALPVAHEHTAPAMPAHEHHAAAHAMNGHDQRQPTDERHSPPVAPAHDCIGCVADSGGIAAMPPVVEWRGLAPRPALAASGIGHLRDPETPPPRA</sequence>
<keyword evidence="2" id="KW-0732">Signal</keyword>
<evidence type="ECO:0000256" key="1">
    <source>
        <dbReference type="SAM" id="MobiDB-lite"/>
    </source>
</evidence>
<feature type="signal peptide" evidence="2">
    <location>
        <begin position="1"/>
        <end position="20"/>
    </location>
</feature>
<accession>A0A7X1FQN0</accession>
<evidence type="ECO:0000256" key="2">
    <source>
        <dbReference type="SAM" id="SignalP"/>
    </source>
</evidence>
<evidence type="ECO:0000313" key="4">
    <source>
        <dbReference type="Proteomes" id="UP000566813"/>
    </source>
</evidence>
<feature type="region of interest" description="Disordered" evidence="1">
    <location>
        <begin position="29"/>
        <end position="65"/>
    </location>
</feature>
<name>A0A7X1FQN0_9SPHN</name>
<keyword evidence="4" id="KW-1185">Reference proteome</keyword>
<dbReference type="RefSeq" id="WP_185663015.1">
    <property type="nucleotide sequence ID" value="NZ_JACLAW010000003.1"/>
</dbReference>
<feature type="chain" id="PRO_5031428942" description="DUF2946 domain-containing protein" evidence="2">
    <location>
        <begin position="21"/>
        <end position="113"/>
    </location>
</feature>
<dbReference type="AlphaFoldDB" id="A0A7X1FQN0"/>
<evidence type="ECO:0008006" key="5">
    <source>
        <dbReference type="Google" id="ProtNLM"/>
    </source>
</evidence>
<dbReference type="EMBL" id="JACLAW010000003">
    <property type="protein sequence ID" value="MBC2664742.1"/>
    <property type="molecule type" value="Genomic_DNA"/>
</dbReference>